<protein>
    <recommendedName>
        <fullName evidence="5">Response regulatory domain-containing protein</fullName>
    </recommendedName>
</protein>
<dbReference type="PANTHER" id="PTHR43874">
    <property type="entry name" value="TWO-COMPONENT RESPONSE REGULATOR"/>
    <property type="match status" value="1"/>
</dbReference>
<organism evidence="6 7">
    <name type="scientific">Cuscuta campestris</name>
    <dbReference type="NCBI Taxonomy" id="132261"/>
    <lineage>
        <taxon>Eukaryota</taxon>
        <taxon>Viridiplantae</taxon>
        <taxon>Streptophyta</taxon>
        <taxon>Embryophyta</taxon>
        <taxon>Tracheophyta</taxon>
        <taxon>Spermatophyta</taxon>
        <taxon>Magnoliopsida</taxon>
        <taxon>eudicotyledons</taxon>
        <taxon>Gunneridae</taxon>
        <taxon>Pentapetalae</taxon>
        <taxon>asterids</taxon>
        <taxon>lamiids</taxon>
        <taxon>Solanales</taxon>
        <taxon>Convolvulaceae</taxon>
        <taxon>Cuscuteae</taxon>
        <taxon>Cuscuta</taxon>
        <taxon>Cuscuta subgen. Grammica</taxon>
        <taxon>Cuscuta sect. Cleistogrammica</taxon>
    </lineage>
</organism>
<keyword evidence="7" id="KW-1185">Reference proteome</keyword>
<dbReference type="CDD" id="cd17581">
    <property type="entry name" value="REC_typeA_ARR"/>
    <property type="match status" value="1"/>
</dbReference>
<keyword evidence="3" id="KW-0804">Transcription</keyword>
<evidence type="ECO:0000259" key="5">
    <source>
        <dbReference type="PROSITE" id="PS50110"/>
    </source>
</evidence>
<accession>A0A484K885</accession>
<proteinExistence type="predicted"/>
<dbReference type="PANTHER" id="PTHR43874:SF106">
    <property type="entry name" value="TWO-COMPONENT RESPONSE REGULATOR ORR4"/>
    <property type="match status" value="1"/>
</dbReference>
<reference evidence="6 7" key="1">
    <citation type="submission" date="2018-04" db="EMBL/GenBank/DDBJ databases">
        <authorList>
            <person name="Vogel A."/>
        </authorList>
    </citation>
    <scope>NUCLEOTIDE SEQUENCE [LARGE SCALE GENOMIC DNA]</scope>
</reference>
<dbReference type="OrthoDB" id="1249803at2759"/>
<dbReference type="Proteomes" id="UP000595140">
    <property type="component" value="Unassembled WGS sequence"/>
</dbReference>
<dbReference type="SMART" id="SM00448">
    <property type="entry name" value="REC"/>
    <property type="match status" value="1"/>
</dbReference>
<keyword evidence="4" id="KW-0597">Phosphoprotein</keyword>
<dbReference type="InterPro" id="IPR045279">
    <property type="entry name" value="ARR-like"/>
</dbReference>
<evidence type="ECO:0000313" key="7">
    <source>
        <dbReference type="Proteomes" id="UP000595140"/>
    </source>
</evidence>
<gene>
    <name evidence="6" type="ORF">CCAM_LOCUS3719</name>
</gene>
<dbReference type="GO" id="GO:0009736">
    <property type="term" value="P:cytokinin-activated signaling pathway"/>
    <property type="evidence" value="ECO:0007669"/>
    <property type="project" value="InterPro"/>
</dbReference>
<dbReference type="EMBL" id="OOIL02000204">
    <property type="protein sequence ID" value="VFQ61943.1"/>
    <property type="molecule type" value="Genomic_DNA"/>
</dbReference>
<sequence>MSSSSSSSSSSSDEAKFHVLAVDDSVIDRKLIERLLKTCSYQVTAVESGMKAMEVLGKEIEGVNLIITDYSMPGMTGYELLRKVKGCSSLRDIPVVIMSSEDLPSRIDRCLQDGAEEFFLKPVRQSDVNKLRSHLIRRPSSAVAAAAEAEEVSSLQPQQQQNCRKRKAAAVLLEESCGLSSVQSTKTIRR</sequence>
<dbReference type="Pfam" id="PF00072">
    <property type="entry name" value="Response_reg"/>
    <property type="match status" value="1"/>
</dbReference>
<dbReference type="PROSITE" id="PS50110">
    <property type="entry name" value="RESPONSE_REGULATORY"/>
    <property type="match status" value="1"/>
</dbReference>
<name>A0A484K885_9ASTE</name>
<dbReference type="Gene3D" id="3.40.50.2300">
    <property type="match status" value="1"/>
</dbReference>
<evidence type="ECO:0000313" key="6">
    <source>
        <dbReference type="EMBL" id="VFQ61943.1"/>
    </source>
</evidence>
<evidence type="ECO:0000256" key="3">
    <source>
        <dbReference type="ARBA" id="ARBA00023163"/>
    </source>
</evidence>
<feature type="modified residue" description="4-aspartylphosphate" evidence="4">
    <location>
        <position position="69"/>
    </location>
</feature>
<feature type="domain" description="Response regulatory" evidence="5">
    <location>
        <begin position="18"/>
        <end position="136"/>
    </location>
</feature>
<dbReference type="InterPro" id="IPR011006">
    <property type="entry name" value="CheY-like_superfamily"/>
</dbReference>
<keyword evidence="2" id="KW-0805">Transcription regulation</keyword>
<evidence type="ECO:0000256" key="1">
    <source>
        <dbReference type="ARBA" id="ARBA00023012"/>
    </source>
</evidence>
<dbReference type="GO" id="GO:0000160">
    <property type="term" value="P:phosphorelay signal transduction system"/>
    <property type="evidence" value="ECO:0007669"/>
    <property type="project" value="UniProtKB-KW"/>
</dbReference>
<dbReference type="InterPro" id="IPR001789">
    <property type="entry name" value="Sig_transdc_resp-reg_receiver"/>
</dbReference>
<dbReference type="SUPFAM" id="SSF52172">
    <property type="entry name" value="CheY-like"/>
    <property type="match status" value="1"/>
</dbReference>
<evidence type="ECO:0000256" key="2">
    <source>
        <dbReference type="ARBA" id="ARBA00023015"/>
    </source>
</evidence>
<dbReference type="AlphaFoldDB" id="A0A484K885"/>
<keyword evidence="1" id="KW-0902">Two-component regulatory system</keyword>
<evidence type="ECO:0000256" key="4">
    <source>
        <dbReference type="PROSITE-ProRule" id="PRU00169"/>
    </source>
</evidence>